<dbReference type="SUPFAM" id="SSF117281">
    <property type="entry name" value="Kelch motif"/>
    <property type="match status" value="1"/>
</dbReference>
<keyword evidence="4" id="KW-0833">Ubl conjugation pathway</keyword>
<dbReference type="FunFam" id="2.120.10.80:FF:000012">
    <property type="entry name" value="Kelch domain-containing protein 2"/>
    <property type="match status" value="1"/>
</dbReference>
<comment type="caution">
    <text evidence="5">The sequence shown here is derived from an EMBL/GenBank/DDBJ whole genome shotgun (WGS) entry which is preliminary data.</text>
</comment>
<sequence>MADDNEELQADEEVPAPAEDGFEQLEIDSPAERSGHVAVTDGQCMYVWGGYKNAQVRGFYDFYLPKDEIWIYNMETGRWKKSKTEGDVPPSMSGSCAVCVDQVVYLFGGHHARGNTNKFYMLNSRAKDNVLQWVRVDCQGVPPSSKDKLGVWVYKNKLIFFGGYGYFPEEKQRGTFEFDETSFWHSPVMADVAFCLSPVICRLWHTACASEEGEVIVFGGCANNLLAHSKAAHSNEILVFSLQPKSLVRLCLEAVICFKEMLASSWNCLPKHLLHSVNQRFGSNNTSGS</sequence>
<evidence type="ECO:0000256" key="4">
    <source>
        <dbReference type="ARBA" id="ARBA00022786"/>
    </source>
</evidence>
<dbReference type="STRING" id="8496.A0A151PE45"/>
<reference evidence="5 6" key="1">
    <citation type="journal article" date="2012" name="Genome Biol.">
        <title>Sequencing three crocodilian genomes to illuminate the evolution of archosaurs and amniotes.</title>
        <authorList>
            <person name="St John J.A."/>
            <person name="Braun E.L."/>
            <person name="Isberg S.R."/>
            <person name="Miles L.G."/>
            <person name="Chong A.Y."/>
            <person name="Gongora J."/>
            <person name="Dalzell P."/>
            <person name="Moran C."/>
            <person name="Bed'hom B."/>
            <person name="Abzhanov A."/>
            <person name="Burgess S.C."/>
            <person name="Cooksey A.M."/>
            <person name="Castoe T.A."/>
            <person name="Crawford N.G."/>
            <person name="Densmore L.D."/>
            <person name="Drew J.C."/>
            <person name="Edwards S.V."/>
            <person name="Faircloth B.C."/>
            <person name="Fujita M.K."/>
            <person name="Greenwold M.J."/>
            <person name="Hoffmann F.G."/>
            <person name="Howard J.M."/>
            <person name="Iguchi T."/>
            <person name="Janes D.E."/>
            <person name="Khan S.Y."/>
            <person name="Kohno S."/>
            <person name="de Koning A.J."/>
            <person name="Lance S.L."/>
            <person name="McCarthy F.M."/>
            <person name="McCormack J.E."/>
            <person name="Merchant M.E."/>
            <person name="Peterson D.G."/>
            <person name="Pollock D.D."/>
            <person name="Pourmand N."/>
            <person name="Raney B.J."/>
            <person name="Roessler K.A."/>
            <person name="Sanford J.R."/>
            <person name="Sawyer R.H."/>
            <person name="Schmidt C.J."/>
            <person name="Triplett E.W."/>
            <person name="Tuberville T.D."/>
            <person name="Venegas-Anaya M."/>
            <person name="Howard J.T."/>
            <person name="Jarvis E.D."/>
            <person name="Guillette L.J.Jr."/>
            <person name="Glenn T.C."/>
            <person name="Green R.E."/>
            <person name="Ray D.A."/>
        </authorList>
    </citation>
    <scope>NUCLEOTIDE SEQUENCE [LARGE SCALE GENOMIC DNA]</scope>
    <source>
        <strain evidence="5">KSC_2009_1</strain>
    </source>
</reference>
<dbReference type="Pfam" id="PF24681">
    <property type="entry name" value="Kelch_KLHDC2_KLHL20_DRC7"/>
    <property type="match status" value="1"/>
</dbReference>
<dbReference type="OrthoDB" id="10251809at2759"/>
<evidence type="ECO:0000313" key="6">
    <source>
        <dbReference type="Proteomes" id="UP000050525"/>
    </source>
</evidence>
<evidence type="ECO:0000313" key="5">
    <source>
        <dbReference type="EMBL" id="KYO47270.1"/>
    </source>
</evidence>
<dbReference type="EMBL" id="AKHW03000474">
    <property type="protein sequence ID" value="KYO47270.1"/>
    <property type="molecule type" value="Genomic_DNA"/>
</dbReference>
<dbReference type="GO" id="GO:0000151">
    <property type="term" value="C:ubiquitin ligase complex"/>
    <property type="evidence" value="ECO:0007669"/>
    <property type="project" value="UniProtKB-ARBA"/>
</dbReference>
<name>A0A151PE45_ALLMI</name>
<evidence type="ECO:0000256" key="2">
    <source>
        <dbReference type="ARBA" id="ARBA00022441"/>
    </source>
</evidence>
<proteinExistence type="predicted"/>
<keyword evidence="3" id="KW-0677">Repeat</keyword>
<organism evidence="5 6">
    <name type="scientific">Alligator mississippiensis</name>
    <name type="common">American alligator</name>
    <dbReference type="NCBI Taxonomy" id="8496"/>
    <lineage>
        <taxon>Eukaryota</taxon>
        <taxon>Metazoa</taxon>
        <taxon>Chordata</taxon>
        <taxon>Craniata</taxon>
        <taxon>Vertebrata</taxon>
        <taxon>Euteleostomi</taxon>
        <taxon>Archelosauria</taxon>
        <taxon>Archosauria</taxon>
        <taxon>Crocodylia</taxon>
        <taxon>Alligatoridae</taxon>
        <taxon>Alligatorinae</taxon>
        <taxon>Alligator</taxon>
    </lineage>
</organism>
<evidence type="ECO:0000256" key="1">
    <source>
        <dbReference type="ARBA" id="ARBA00004906"/>
    </source>
</evidence>
<gene>
    <name evidence="5" type="primary">KLHDC2</name>
    <name evidence="5" type="ORF">Y1Q_0019977</name>
</gene>
<dbReference type="GO" id="GO:1990756">
    <property type="term" value="F:ubiquitin-like ligase-substrate adaptor activity"/>
    <property type="evidence" value="ECO:0007669"/>
    <property type="project" value="UniProtKB-ARBA"/>
</dbReference>
<protein>
    <submittedName>
        <fullName evidence="5">Kelch domain-containing protein 2</fullName>
    </submittedName>
</protein>
<dbReference type="InterPro" id="IPR015915">
    <property type="entry name" value="Kelch-typ_b-propeller"/>
</dbReference>
<keyword evidence="2" id="KW-0880">Kelch repeat</keyword>
<dbReference type="GO" id="GO:0140627">
    <property type="term" value="P:ubiquitin-dependent protein catabolic process via the C-end degron rule pathway"/>
    <property type="evidence" value="ECO:0007669"/>
    <property type="project" value="UniProtKB-ARBA"/>
</dbReference>
<dbReference type="PANTHER" id="PTHR46228">
    <property type="entry name" value="KELCH DOMAIN-CONTAINING PROTEIN"/>
    <property type="match status" value="1"/>
</dbReference>
<keyword evidence="6" id="KW-1185">Reference proteome</keyword>
<dbReference type="PANTHER" id="PTHR46228:SF3">
    <property type="entry name" value="KELCH DOMAIN-CONTAINING PROTEIN 2"/>
    <property type="match status" value="1"/>
</dbReference>
<dbReference type="AlphaFoldDB" id="A0A151PE45"/>
<dbReference type="Proteomes" id="UP000050525">
    <property type="component" value="Unassembled WGS sequence"/>
</dbReference>
<evidence type="ECO:0000256" key="3">
    <source>
        <dbReference type="ARBA" id="ARBA00022737"/>
    </source>
</evidence>
<accession>A0A151PE45</accession>
<dbReference type="KEGG" id="amj:102563039"/>
<comment type="pathway">
    <text evidence="1">Protein modification; protein ubiquitination.</text>
</comment>
<dbReference type="Gene3D" id="2.120.10.80">
    <property type="entry name" value="Kelch-type beta propeller"/>
    <property type="match status" value="1"/>
</dbReference>